<sequence>MARVRWKSLYALGLDRPTSWSWIMWTAIFSLSLNIFWLIRAFVHRTPPNVFSDWEQLHNLSLVNEDALRDPNPIHNHGNVIATSFFTDEFATAIATLGHSLNRVNTTARRLMMYIPEQVSPRGLCLASATGFQPHPVERIAPPDDGKGVYQHFIDQYTKLRLWELEEAGARGVVYLDADTLVTRNFDELFALPYNIAATPDVYTNKKGFVIQFNAGVLFLRPDAALFRDIVKTIPTAKYWRHEAEQALLNTFYAKDVVRLPYAYNANLAIKARSPGMWEGIKRDIRIIHYTMVKPFTRDNKNYALVPMGELEANARRRGKSEFGGIFAEEMETWAQAWRETYTTYEAKLESCMLLSNKPGYQLQ</sequence>
<dbReference type="GO" id="GO:0016757">
    <property type="term" value="F:glycosyltransferase activity"/>
    <property type="evidence" value="ECO:0007669"/>
    <property type="project" value="InterPro"/>
</dbReference>
<keyword evidence="1" id="KW-1133">Transmembrane helix</keyword>
<dbReference type="EMBL" id="ML122251">
    <property type="protein sequence ID" value="RPD66559.1"/>
    <property type="molecule type" value="Genomic_DNA"/>
</dbReference>
<name>A0A5C2SU19_9APHY</name>
<keyword evidence="3" id="KW-1185">Reference proteome</keyword>
<dbReference type="OrthoDB" id="2014201at2759"/>
<keyword evidence="1" id="KW-0472">Membrane</keyword>
<dbReference type="PANTHER" id="PTHR11183">
    <property type="entry name" value="GLYCOGENIN SUBFAMILY MEMBER"/>
    <property type="match status" value="1"/>
</dbReference>
<keyword evidence="1" id="KW-0812">Transmembrane</keyword>
<proteinExistence type="predicted"/>
<evidence type="ECO:0000313" key="2">
    <source>
        <dbReference type="EMBL" id="RPD66559.1"/>
    </source>
</evidence>
<dbReference type="InterPro" id="IPR050587">
    <property type="entry name" value="GNT1/Glycosyltrans_8"/>
</dbReference>
<keyword evidence="2" id="KW-0808">Transferase</keyword>
<gene>
    <name evidence="2" type="ORF">L227DRAFT_606639</name>
</gene>
<evidence type="ECO:0000313" key="3">
    <source>
        <dbReference type="Proteomes" id="UP000313359"/>
    </source>
</evidence>
<dbReference type="AlphaFoldDB" id="A0A5C2SU19"/>
<dbReference type="Gene3D" id="3.90.550.10">
    <property type="entry name" value="Spore Coat Polysaccharide Biosynthesis Protein SpsA, Chain A"/>
    <property type="match status" value="1"/>
</dbReference>
<protein>
    <submittedName>
        <fullName evidence="2">Nucleotide-diphospho-sugar transferase</fullName>
    </submittedName>
</protein>
<feature type="transmembrane region" description="Helical" evidence="1">
    <location>
        <begin position="20"/>
        <end position="39"/>
    </location>
</feature>
<dbReference type="SUPFAM" id="SSF53448">
    <property type="entry name" value="Nucleotide-diphospho-sugar transferases"/>
    <property type="match status" value="1"/>
</dbReference>
<evidence type="ECO:0000256" key="1">
    <source>
        <dbReference type="SAM" id="Phobius"/>
    </source>
</evidence>
<reference evidence="2" key="1">
    <citation type="journal article" date="2018" name="Genome Biol. Evol.">
        <title>Genomics and development of Lentinus tigrinus, a white-rot wood-decaying mushroom with dimorphic fruiting bodies.</title>
        <authorList>
            <person name="Wu B."/>
            <person name="Xu Z."/>
            <person name="Knudson A."/>
            <person name="Carlson A."/>
            <person name="Chen N."/>
            <person name="Kovaka S."/>
            <person name="LaButti K."/>
            <person name="Lipzen A."/>
            <person name="Pennachio C."/>
            <person name="Riley R."/>
            <person name="Schakwitz W."/>
            <person name="Umezawa K."/>
            <person name="Ohm R.A."/>
            <person name="Grigoriev I.V."/>
            <person name="Nagy L.G."/>
            <person name="Gibbons J."/>
            <person name="Hibbett D."/>
        </authorList>
    </citation>
    <scope>NUCLEOTIDE SEQUENCE [LARGE SCALE GENOMIC DNA]</scope>
    <source>
        <strain evidence="2">ALCF2SS1-6</strain>
    </source>
</reference>
<dbReference type="InterPro" id="IPR002495">
    <property type="entry name" value="Glyco_trans_8"/>
</dbReference>
<dbReference type="InterPro" id="IPR029044">
    <property type="entry name" value="Nucleotide-diphossugar_trans"/>
</dbReference>
<accession>A0A5C2SU19</accession>
<dbReference type="Proteomes" id="UP000313359">
    <property type="component" value="Unassembled WGS sequence"/>
</dbReference>
<dbReference type="STRING" id="1328759.A0A5C2SU19"/>
<dbReference type="Pfam" id="PF01501">
    <property type="entry name" value="Glyco_transf_8"/>
    <property type="match status" value="1"/>
</dbReference>
<organism evidence="2 3">
    <name type="scientific">Lentinus tigrinus ALCF2SS1-6</name>
    <dbReference type="NCBI Taxonomy" id="1328759"/>
    <lineage>
        <taxon>Eukaryota</taxon>
        <taxon>Fungi</taxon>
        <taxon>Dikarya</taxon>
        <taxon>Basidiomycota</taxon>
        <taxon>Agaricomycotina</taxon>
        <taxon>Agaricomycetes</taxon>
        <taxon>Polyporales</taxon>
        <taxon>Polyporaceae</taxon>
        <taxon>Lentinus</taxon>
    </lineage>
</organism>